<dbReference type="SMART" id="SM00382">
    <property type="entry name" value="AAA"/>
    <property type="match status" value="1"/>
</dbReference>
<dbReference type="InterPro" id="IPR027417">
    <property type="entry name" value="P-loop_NTPase"/>
</dbReference>
<dbReference type="InterPro" id="IPR052156">
    <property type="entry name" value="BCAA_Transport_ATP-bd_LivF"/>
</dbReference>
<dbReference type="Proteomes" id="UP001242010">
    <property type="component" value="Chromosome"/>
</dbReference>
<dbReference type="Gene3D" id="3.40.50.300">
    <property type="entry name" value="P-loop containing nucleotide triphosphate hydrolases"/>
    <property type="match status" value="1"/>
</dbReference>
<keyword evidence="2" id="KW-0813">Transport</keyword>
<dbReference type="CDD" id="cd03224">
    <property type="entry name" value="ABC_TM1139_LivF_branched"/>
    <property type="match status" value="1"/>
</dbReference>
<proteinExistence type="inferred from homology"/>
<feature type="domain" description="ABC transporter" evidence="6">
    <location>
        <begin position="9"/>
        <end position="241"/>
    </location>
</feature>
<dbReference type="Pfam" id="PF00005">
    <property type="entry name" value="ABC_tran"/>
    <property type="match status" value="1"/>
</dbReference>
<evidence type="ECO:0000256" key="5">
    <source>
        <dbReference type="ARBA" id="ARBA00022970"/>
    </source>
</evidence>
<evidence type="ECO:0000313" key="8">
    <source>
        <dbReference type="Proteomes" id="UP001242010"/>
    </source>
</evidence>
<dbReference type="InterPro" id="IPR030660">
    <property type="entry name" value="ABC_branched_ATPase_LivF/BraG"/>
</dbReference>
<dbReference type="PIRSF" id="PIRSF039137">
    <property type="entry name" value="ABC_branched_ATPase"/>
    <property type="match status" value="1"/>
</dbReference>
<comment type="similarity">
    <text evidence="1">Belongs to the ABC transporter superfamily.</text>
</comment>
<name>A0ABN6V456_9BACT</name>
<dbReference type="InterPro" id="IPR003593">
    <property type="entry name" value="AAA+_ATPase"/>
</dbReference>
<accession>A0ABN6V456</accession>
<keyword evidence="4 7" id="KW-0067">ATP-binding</keyword>
<dbReference type="InterPro" id="IPR017871">
    <property type="entry name" value="ABC_transporter-like_CS"/>
</dbReference>
<dbReference type="EMBL" id="AP027079">
    <property type="protein sequence ID" value="BDU69110.1"/>
    <property type="molecule type" value="Genomic_DNA"/>
</dbReference>
<evidence type="ECO:0000256" key="1">
    <source>
        <dbReference type="ARBA" id="ARBA00005417"/>
    </source>
</evidence>
<organism evidence="7 8">
    <name type="scientific">Geothrix oryzae</name>
    <dbReference type="NCBI Taxonomy" id="2927975"/>
    <lineage>
        <taxon>Bacteria</taxon>
        <taxon>Pseudomonadati</taxon>
        <taxon>Acidobacteriota</taxon>
        <taxon>Holophagae</taxon>
        <taxon>Holophagales</taxon>
        <taxon>Holophagaceae</taxon>
        <taxon>Geothrix</taxon>
    </lineage>
</organism>
<dbReference type="PROSITE" id="PS00211">
    <property type="entry name" value="ABC_TRANSPORTER_1"/>
    <property type="match status" value="1"/>
</dbReference>
<evidence type="ECO:0000313" key="7">
    <source>
        <dbReference type="EMBL" id="BDU69110.1"/>
    </source>
</evidence>
<evidence type="ECO:0000256" key="2">
    <source>
        <dbReference type="ARBA" id="ARBA00022448"/>
    </source>
</evidence>
<reference evidence="8" key="1">
    <citation type="journal article" date="2023" name="Int. J. Syst. Evol. Microbiol.">
        <title>Mesoterricola silvestris gen. nov., sp. nov., Mesoterricola sediminis sp. nov., Geothrix oryzae sp. nov., Geothrix edaphica sp. nov., Geothrix rubra sp. nov., and Geothrix limicola sp. nov., six novel members of Acidobacteriota isolated from soils.</title>
        <authorList>
            <person name="Itoh H."/>
            <person name="Sugisawa Y."/>
            <person name="Mise K."/>
            <person name="Xu Z."/>
            <person name="Kuniyasu M."/>
            <person name="Ushijima N."/>
            <person name="Kawano K."/>
            <person name="Kobayashi E."/>
            <person name="Shiratori Y."/>
            <person name="Masuda Y."/>
            <person name="Senoo K."/>
        </authorList>
    </citation>
    <scope>NUCLEOTIDE SEQUENCE [LARGE SCALE GENOMIC DNA]</scope>
    <source>
        <strain evidence="8">Red222</strain>
    </source>
</reference>
<evidence type="ECO:0000259" key="6">
    <source>
        <dbReference type="PROSITE" id="PS50893"/>
    </source>
</evidence>
<keyword evidence="3" id="KW-0547">Nucleotide-binding</keyword>
<sequence>MPTWVRAMLKIEKLNFAYGDLKVLWDVDLEVHEGEIVTVVGANGAGKSTTLKNISRLVTPTSGSITFQGRDLGKMQPHHVVEAGLVQVPEGRRIFPEMTVMENLRMGSYVKATRPDRQKNIDWVFELFPRLREREKQLGGTMSGGEQQMLAIARGLMANPKVLLLDEPSLGLSPLLVKNIFDIITGINKQGVTILLVEQNVYQSLRIAHRAYVMETGRVVLTGTGEELLNNDHIKKAFLGM</sequence>
<dbReference type="InterPro" id="IPR003439">
    <property type="entry name" value="ABC_transporter-like_ATP-bd"/>
</dbReference>
<protein>
    <submittedName>
        <fullName evidence="7">ABC transporter ATP-binding protein</fullName>
    </submittedName>
</protein>
<dbReference type="GO" id="GO:0005524">
    <property type="term" value="F:ATP binding"/>
    <property type="evidence" value="ECO:0007669"/>
    <property type="project" value="UniProtKB-KW"/>
</dbReference>
<gene>
    <name evidence="7" type="ORF">GETHOR_12110</name>
</gene>
<dbReference type="PANTHER" id="PTHR43820">
    <property type="entry name" value="HIGH-AFFINITY BRANCHED-CHAIN AMINO ACID TRANSPORT ATP-BINDING PROTEIN LIVF"/>
    <property type="match status" value="1"/>
</dbReference>
<evidence type="ECO:0000256" key="3">
    <source>
        <dbReference type="ARBA" id="ARBA00022741"/>
    </source>
</evidence>
<dbReference type="SUPFAM" id="SSF52540">
    <property type="entry name" value="P-loop containing nucleoside triphosphate hydrolases"/>
    <property type="match status" value="1"/>
</dbReference>
<keyword evidence="8" id="KW-1185">Reference proteome</keyword>
<dbReference type="PANTHER" id="PTHR43820:SF4">
    <property type="entry name" value="HIGH-AFFINITY BRANCHED-CHAIN AMINO ACID TRANSPORT ATP-BINDING PROTEIN LIVF"/>
    <property type="match status" value="1"/>
</dbReference>
<keyword evidence="5" id="KW-0029">Amino-acid transport</keyword>
<evidence type="ECO:0000256" key="4">
    <source>
        <dbReference type="ARBA" id="ARBA00022840"/>
    </source>
</evidence>
<dbReference type="PROSITE" id="PS50893">
    <property type="entry name" value="ABC_TRANSPORTER_2"/>
    <property type="match status" value="1"/>
</dbReference>